<reference evidence="1 2" key="1">
    <citation type="submission" date="2017-06" db="EMBL/GenBank/DDBJ databases">
        <title>Complete genome sequence of Paenibacillus donghaensis KCTC 13049T isolated from East Sea sediment, South Korea.</title>
        <authorList>
            <person name="Jung B.K."/>
            <person name="Hong S.-J."/>
            <person name="Shin J.-H."/>
        </authorList>
    </citation>
    <scope>NUCLEOTIDE SEQUENCE [LARGE SCALE GENOMIC DNA]</scope>
    <source>
        <strain evidence="1 2">KCTC 13049</strain>
    </source>
</reference>
<evidence type="ECO:0000313" key="2">
    <source>
        <dbReference type="Proteomes" id="UP000249890"/>
    </source>
</evidence>
<protein>
    <recommendedName>
        <fullName evidence="3">Nucleoid-associated protein</fullName>
    </recommendedName>
</protein>
<evidence type="ECO:0008006" key="3">
    <source>
        <dbReference type="Google" id="ProtNLM"/>
    </source>
</evidence>
<accession>A0A2Z2KPX8</accession>
<name>A0A2Z2KPX8_9BACL</name>
<keyword evidence="2" id="KW-1185">Reference proteome</keyword>
<organism evidence="1 2">
    <name type="scientific">Paenibacillus donghaensis</name>
    <dbReference type="NCBI Taxonomy" id="414771"/>
    <lineage>
        <taxon>Bacteria</taxon>
        <taxon>Bacillati</taxon>
        <taxon>Bacillota</taxon>
        <taxon>Bacilli</taxon>
        <taxon>Bacillales</taxon>
        <taxon>Paenibacillaceae</taxon>
        <taxon>Paenibacillus</taxon>
    </lineage>
</organism>
<dbReference type="RefSeq" id="WP_087917385.1">
    <property type="nucleotide sequence ID" value="NZ_CP021780.1"/>
</dbReference>
<dbReference type="Pfam" id="PF04245">
    <property type="entry name" value="NA37"/>
    <property type="match status" value="1"/>
</dbReference>
<dbReference type="OrthoDB" id="3171075at2"/>
<dbReference type="GO" id="GO:0009295">
    <property type="term" value="C:nucleoid"/>
    <property type="evidence" value="ECO:0007669"/>
    <property type="project" value="InterPro"/>
</dbReference>
<dbReference type="KEGG" id="pdh:B9T62_22835"/>
<proteinExistence type="predicted"/>
<dbReference type="Proteomes" id="UP000249890">
    <property type="component" value="Chromosome"/>
</dbReference>
<evidence type="ECO:0000313" key="1">
    <source>
        <dbReference type="EMBL" id="ASA23392.1"/>
    </source>
</evidence>
<dbReference type="InterPro" id="IPR007358">
    <property type="entry name" value="Nucleoid_associated_NdpA"/>
</dbReference>
<gene>
    <name evidence="1" type="ORF">B9T62_22835</name>
</gene>
<sequence>MLKVEKLQVHSAIIHRLDNQKENSTGLDLSDLSLQMDDELKTLLETHTKSGFEDGRIRYANFLDKDINQVLSECYKVLDDPEYLFVDGSKILARLLFSAMTNKSISAADIAICLANCNDVEYLCLLKLDYKDNYISESTDTPEGRYIGIKKLGSGWPQLGTKLQKAAFIKRTNDEYELIILDRQKNKTDKSDISLFFQKSFLNVELIDDSKLNTNGFIKGVKEFVKTSSITPEKKRSIVDNAINLVVNTENINLRQFAESQFSEDLPEEERKLFMDSLITEFERNGVRRLEFVKSQDVAQVYAKKRRITLDGIKLEIDPAIYADPDKFIFTPRFNASGEEVADITIKGLKINKMD</sequence>
<dbReference type="EMBL" id="CP021780">
    <property type="protein sequence ID" value="ASA23392.1"/>
    <property type="molecule type" value="Genomic_DNA"/>
</dbReference>
<dbReference type="AlphaFoldDB" id="A0A2Z2KPX8"/>